<evidence type="ECO:0000256" key="3">
    <source>
        <dbReference type="SAM" id="MobiDB-lite"/>
    </source>
</evidence>
<dbReference type="PANTHER" id="PTHR13049">
    <property type="entry name" value="DUF814-RELATED"/>
    <property type="match status" value="1"/>
</dbReference>
<dbReference type="EMBL" id="BPWL01000011">
    <property type="protein sequence ID" value="GJJ15437.1"/>
    <property type="molecule type" value="Genomic_DNA"/>
</dbReference>
<organism evidence="5 6">
    <name type="scientific">Clathrus columnatus</name>
    <dbReference type="NCBI Taxonomy" id="1419009"/>
    <lineage>
        <taxon>Eukaryota</taxon>
        <taxon>Fungi</taxon>
        <taxon>Dikarya</taxon>
        <taxon>Basidiomycota</taxon>
        <taxon>Agaricomycotina</taxon>
        <taxon>Agaricomycetes</taxon>
        <taxon>Phallomycetidae</taxon>
        <taxon>Phallales</taxon>
        <taxon>Clathraceae</taxon>
        <taxon>Clathrus</taxon>
    </lineage>
</organism>
<accession>A0AAV5AL89</accession>
<dbReference type="InterPro" id="IPR039730">
    <property type="entry name" value="Jlp2/Ccd25"/>
</dbReference>
<comment type="caution">
    <text evidence="5">The sequence shown here is derived from an EMBL/GenBank/DDBJ whole genome shotgun (WGS) entry which is preliminary data.</text>
</comment>
<keyword evidence="6" id="KW-1185">Reference proteome</keyword>
<evidence type="ECO:0000256" key="1">
    <source>
        <dbReference type="ARBA" id="ARBA00008998"/>
    </source>
</evidence>
<proteinExistence type="inferred from homology"/>
<feature type="domain" description="NFACT RNA-binding" evidence="4">
    <location>
        <begin position="1"/>
        <end position="113"/>
    </location>
</feature>
<feature type="coiled-coil region" evidence="2">
    <location>
        <begin position="149"/>
        <end position="188"/>
    </location>
</feature>
<evidence type="ECO:0000259" key="4">
    <source>
        <dbReference type="Pfam" id="PF05670"/>
    </source>
</evidence>
<evidence type="ECO:0000313" key="5">
    <source>
        <dbReference type="EMBL" id="GJJ15437.1"/>
    </source>
</evidence>
<feature type="region of interest" description="Disordered" evidence="3">
    <location>
        <begin position="198"/>
        <end position="224"/>
    </location>
</feature>
<keyword evidence="2" id="KW-0175">Coiled coil</keyword>
<sequence>MVIFFKSSATSPPTTVYMGRDKEENEDLIKYAWPQDIWFHVDKLSSAHVYVRLPDSIKSWEEIPQPLLIDCAQLVKANSIEGNKKDNITIVYTPASNLKKTGDMATGQVSFHDHNKVGICPAVTSSVLILSLKNRLKERENVIVNRLNKTKVEKEVDHEQERVDRLKAEAATRRTEALARRKAEMELAKAREAEKAARSYDSLFSGEPEYNEDKTVKELEEDFM</sequence>
<name>A0AAV5AL89_9AGAM</name>
<dbReference type="Pfam" id="PF05670">
    <property type="entry name" value="NFACT-R_1"/>
    <property type="match status" value="1"/>
</dbReference>
<dbReference type="Proteomes" id="UP001050691">
    <property type="component" value="Unassembled WGS sequence"/>
</dbReference>
<comment type="similarity">
    <text evidence="1">Belongs to the CCDC25 family.</text>
</comment>
<evidence type="ECO:0000313" key="6">
    <source>
        <dbReference type="Proteomes" id="UP001050691"/>
    </source>
</evidence>
<dbReference type="AlphaFoldDB" id="A0AAV5AL89"/>
<reference evidence="5" key="1">
    <citation type="submission" date="2021-10" db="EMBL/GenBank/DDBJ databases">
        <title>De novo Genome Assembly of Clathrus columnatus (Basidiomycota, Fungi) Using Illumina and Nanopore Sequence Data.</title>
        <authorList>
            <person name="Ogiso-Tanaka E."/>
            <person name="Itagaki H."/>
            <person name="Hosoya T."/>
            <person name="Hosaka K."/>
        </authorList>
    </citation>
    <scope>NUCLEOTIDE SEQUENCE</scope>
    <source>
        <strain evidence="5">MO-923</strain>
    </source>
</reference>
<gene>
    <name evidence="5" type="ORF">Clacol_009715</name>
</gene>
<dbReference type="InterPro" id="IPR008532">
    <property type="entry name" value="NFACT_RNA-bd"/>
</dbReference>
<protein>
    <recommendedName>
        <fullName evidence="4">NFACT RNA-binding domain-containing protein</fullName>
    </recommendedName>
</protein>
<evidence type="ECO:0000256" key="2">
    <source>
        <dbReference type="SAM" id="Coils"/>
    </source>
</evidence>
<dbReference type="PANTHER" id="PTHR13049:SF2">
    <property type="entry name" value="COILED-COIL DOMAIN-CONTAINING PROTEIN 25"/>
    <property type="match status" value="1"/>
</dbReference>